<organism evidence="7 8">
    <name type="scientific">Sulfitobacter porphyrae</name>
    <dbReference type="NCBI Taxonomy" id="1246864"/>
    <lineage>
        <taxon>Bacteria</taxon>
        <taxon>Pseudomonadati</taxon>
        <taxon>Pseudomonadota</taxon>
        <taxon>Alphaproteobacteria</taxon>
        <taxon>Rhodobacterales</taxon>
        <taxon>Roseobacteraceae</taxon>
        <taxon>Sulfitobacter</taxon>
    </lineage>
</organism>
<evidence type="ECO:0000313" key="7">
    <source>
        <dbReference type="EMBL" id="MFC6761429.1"/>
    </source>
</evidence>
<proteinExistence type="inferred from homology"/>
<accession>A0ABW2B8N2</accession>
<evidence type="ECO:0000256" key="1">
    <source>
        <dbReference type="ARBA" id="ARBA00004370"/>
    </source>
</evidence>
<dbReference type="SUPFAM" id="SSF52540">
    <property type="entry name" value="P-loop containing nucleoside triphosphate hydrolases"/>
    <property type="match status" value="1"/>
</dbReference>
<reference evidence="8" key="1">
    <citation type="journal article" date="2019" name="Int. J. Syst. Evol. Microbiol.">
        <title>The Global Catalogue of Microorganisms (GCM) 10K type strain sequencing project: providing services to taxonomists for standard genome sequencing and annotation.</title>
        <authorList>
            <consortium name="The Broad Institute Genomics Platform"/>
            <consortium name="The Broad Institute Genome Sequencing Center for Infectious Disease"/>
            <person name="Wu L."/>
            <person name="Ma J."/>
        </authorList>
    </citation>
    <scope>NUCLEOTIDE SEQUENCE [LARGE SCALE GENOMIC DNA]</scope>
    <source>
        <strain evidence="8">CCUG 66188</strain>
    </source>
</reference>
<dbReference type="PANTHER" id="PTHR43297">
    <property type="entry name" value="OLIGOPEPTIDE TRANSPORT ATP-BINDING PROTEIN APPD"/>
    <property type="match status" value="1"/>
</dbReference>
<comment type="similarity">
    <text evidence="2">Belongs to the ABC transporter superfamily.</text>
</comment>
<evidence type="ECO:0000256" key="4">
    <source>
        <dbReference type="ARBA" id="ARBA00022475"/>
    </source>
</evidence>
<sequence>MRDLRVAFGDVEAVHGLSFDIHRGETLALVGESGSGKSATALSILRLIEREGGRIAGAASGWAGTV</sequence>
<evidence type="ECO:0000313" key="8">
    <source>
        <dbReference type="Proteomes" id="UP001596353"/>
    </source>
</evidence>
<dbReference type="InterPro" id="IPR003439">
    <property type="entry name" value="ABC_transporter-like_ATP-bd"/>
</dbReference>
<dbReference type="Proteomes" id="UP001596353">
    <property type="component" value="Unassembled WGS sequence"/>
</dbReference>
<keyword evidence="5" id="KW-0472">Membrane</keyword>
<keyword evidence="3" id="KW-0813">Transport</keyword>
<evidence type="ECO:0000256" key="2">
    <source>
        <dbReference type="ARBA" id="ARBA00005417"/>
    </source>
</evidence>
<dbReference type="Gene3D" id="3.40.50.300">
    <property type="entry name" value="P-loop containing nucleotide triphosphate hydrolases"/>
    <property type="match status" value="1"/>
</dbReference>
<comment type="caution">
    <text evidence="7">The sequence shown here is derived from an EMBL/GenBank/DDBJ whole genome shotgun (WGS) entry which is preliminary data.</text>
</comment>
<dbReference type="InterPro" id="IPR027417">
    <property type="entry name" value="P-loop_NTPase"/>
</dbReference>
<dbReference type="EMBL" id="JBHSWG010000003">
    <property type="protein sequence ID" value="MFC6761429.1"/>
    <property type="molecule type" value="Genomic_DNA"/>
</dbReference>
<evidence type="ECO:0000256" key="3">
    <source>
        <dbReference type="ARBA" id="ARBA00022448"/>
    </source>
</evidence>
<feature type="domain" description="ABC transporter" evidence="6">
    <location>
        <begin position="15"/>
        <end position="55"/>
    </location>
</feature>
<dbReference type="PANTHER" id="PTHR43297:SF2">
    <property type="entry name" value="DIPEPTIDE TRANSPORT ATP-BINDING PROTEIN DPPD"/>
    <property type="match status" value="1"/>
</dbReference>
<dbReference type="InterPro" id="IPR050388">
    <property type="entry name" value="ABC_Ni/Peptide_Import"/>
</dbReference>
<evidence type="ECO:0000259" key="6">
    <source>
        <dbReference type="Pfam" id="PF00005"/>
    </source>
</evidence>
<keyword evidence="4" id="KW-1003">Cell membrane</keyword>
<dbReference type="GO" id="GO:0005524">
    <property type="term" value="F:ATP binding"/>
    <property type="evidence" value="ECO:0007669"/>
    <property type="project" value="UniProtKB-KW"/>
</dbReference>
<keyword evidence="7" id="KW-0547">Nucleotide-binding</keyword>
<gene>
    <name evidence="7" type="ORF">ACFQFQ_21450</name>
</gene>
<protein>
    <submittedName>
        <fullName evidence="7">ATP-binding cassette domain-containing protein</fullName>
    </submittedName>
</protein>
<keyword evidence="7" id="KW-0067">ATP-binding</keyword>
<keyword evidence="8" id="KW-1185">Reference proteome</keyword>
<dbReference type="Pfam" id="PF00005">
    <property type="entry name" value="ABC_tran"/>
    <property type="match status" value="1"/>
</dbReference>
<name>A0ABW2B8N2_9RHOB</name>
<evidence type="ECO:0000256" key="5">
    <source>
        <dbReference type="ARBA" id="ARBA00023136"/>
    </source>
</evidence>
<comment type="subcellular location">
    <subcellularLocation>
        <location evidence="1">Membrane</location>
    </subcellularLocation>
</comment>